<dbReference type="InterPro" id="IPR052104">
    <property type="entry name" value="Mito_Release_Factor_mL62"/>
</dbReference>
<comment type="caution">
    <text evidence="3">The sequence shown here is derived from an EMBL/GenBank/DDBJ whole genome shotgun (WGS) entry which is preliminary data.</text>
</comment>
<evidence type="ECO:0000313" key="4">
    <source>
        <dbReference type="Proteomes" id="UP000801428"/>
    </source>
</evidence>
<keyword evidence="4" id="KW-1185">Reference proteome</keyword>
<evidence type="ECO:0000313" key="3">
    <source>
        <dbReference type="EMBL" id="KAF3005126.1"/>
    </source>
</evidence>
<dbReference type="GO" id="GO:0070126">
    <property type="term" value="P:mitochondrial translational termination"/>
    <property type="evidence" value="ECO:0007669"/>
    <property type="project" value="TreeGrafter"/>
</dbReference>
<dbReference type="GO" id="GO:0016150">
    <property type="term" value="F:translation release factor activity, codon nonspecific"/>
    <property type="evidence" value="ECO:0007669"/>
    <property type="project" value="TreeGrafter"/>
</dbReference>
<sequence>MQLLRCRPAFFAILAGARGPHSFQLRWSSVRSGSGSGRTTDEEELQQARAWLAALHADVIPLKTIGELSFSRSSGPGGQNVNKVNSKATLRVPLGALLNHVPTALHDELRRSRYVGAKSNDIVVQADDSRKQNDNAYACYKRLYDAIVEAGRIAVPNETTAEQMRHVKNLQKADNERRLKNKKQQSAKKSSRRSRGED</sequence>
<dbReference type="GO" id="GO:0004045">
    <property type="term" value="F:peptidyl-tRNA hydrolase activity"/>
    <property type="evidence" value="ECO:0007669"/>
    <property type="project" value="TreeGrafter"/>
</dbReference>
<reference evidence="3" key="1">
    <citation type="submission" date="2019-04" db="EMBL/GenBank/DDBJ databases">
        <title>Sequencing of skin fungus with MAO and IRED activity.</title>
        <authorList>
            <person name="Marsaioli A.J."/>
            <person name="Bonatto J.M.C."/>
            <person name="Reis Junior O."/>
        </authorList>
    </citation>
    <scope>NUCLEOTIDE SEQUENCE</scope>
    <source>
        <strain evidence="3">30M1</strain>
    </source>
</reference>
<dbReference type="EMBL" id="SWKU01000007">
    <property type="protein sequence ID" value="KAF3005126.1"/>
    <property type="molecule type" value="Genomic_DNA"/>
</dbReference>
<evidence type="ECO:0000256" key="1">
    <source>
        <dbReference type="SAM" id="MobiDB-lite"/>
    </source>
</evidence>
<dbReference type="SUPFAM" id="SSF110916">
    <property type="entry name" value="Peptidyl-tRNA hydrolase domain-like"/>
    <property type="match status" value="1"/>
</dbReference>
<dbReference type="InterPro" id="IPR000352">
    <property type="entry name" value="Pep_chain_release_fac_I"/>
</dbReference>
<feature type="compositionally biased region" description="Basic residues" evidence="1">
    <location>
        <begin position="179"/>
        <end position="198"/>
    </location>
</feature>
<dbReference type="PANTHER" id="PTHR11075:SF54">
    <property type="entry name" value="LARGE RIBOSOMAL SUBUNIT PROTEIN ML62"/>
    <property type="match status" value="1"/>
</dbReference>
<dbReference type="PANTHER" id="PTHR11075">
    <property type="entry name" value="PEPTIDE CHAIN RELEASE FACTOR"/>
    <property type="match status" value="1"/>
</dbReference>
<gene>
    <name evidence="3" type="ORF">E8E13_010271</name>
</gene>
<dbReference type="Pfam" id="PF00472">
    <property type="entry name" value="RF-1"/>
    <property type="match status" value="1"/>
</dbReference>
<feature type="domain" description="Prokaryotic-type class I peptide chain release factors" evidence="2">
    <location>
        <begin position="67"/>
        <end position="192"/>
    </location>
</feature>
<organism evidence="3 4">
    <name type="scientific">Curvularia kusanoi</name>
    <name type="common">Cochliobolus kusanoi</name>
    <dbReference type="NCBI Taxonomy" id="90978"/>
    <lineage>
        <taxon>Eukaryota</taxon>
        <taxon>Fungi</taxon>
        <taxon>Dikarya</taxon>
        <taxon>Ascomycota</taxon>
        <taxon>Pezizomycotina</taxon>
        <taxon>Dothideomycetes</taxon>
        <taxon>Pleosporomycetidae</taxon>
        <taxon>Pleosporales</taxon>
        <taxon>Pleosporineae</taxon>
        <taxon>Pleosporaceae</taxon>
        <taxon>Curvularia</taxon>
    </lineage>
</organism>
<dbReference type="Proteomes" id="UP000801428">
    <property type="component" value="Unassembled WGS sequence"/>
</dbReference>
<protein>
    <recommendedName>
        <fullName evidence="2">Prokaryotic-type class I peptide chain release factors domain-containing protein</fullName>
    </recommendedName>
</protein>
<dbReference type="GO" id="GO:0005762">
    <property type="term" value="C:mitochondrial large ribosomal subunit"/>
    <property type="evidence" value="ECO:0007669"/>
    <property type="project" value="TreeGrafter"/>
</dbReference>
<dbReference type="OrthoDB" id="270639at2759"/>
<name>A0A9P4TIB6_CURKU</name>
<dbReference type="Gene3D" id="3.30.160.20">
    <property type="match status" value="1"/>
</dbReference>
<proteinExistence type="predicted"/>
<dbReference type="AlphaFoldDB" id="A0A9P4TIB6"/>
<feature type="region of interest" description="Disordered" evidence="1">
    <location>
        <begin position="169"/>
        <end position="198"/>
    </location>
</feature>
<evidence type="ECO:0000259" key="2">
    <source>
        <dbReference type="Pfam" id="PF00472"/>
    </source>
</evidence>
<accession>A0A9P4TIB6</accession>